<gene>
    <name evidence="1" type="ORF">NBR_LOCUS6921</name>
</gene>
<reference evidence="1 2" key="2">
    <citation type="submission" date="2018-11" db="EMBL/GenBank/DDBJ databases">
        <authorList>
            <consortium name="Pathogen Informatics"/>
        </authorList>
    </citation>
    <scope>NUCLEOTIDE SEQUENCE [LARGE SCALE GENOMIC DNA]</scope>
</reference>
<reference evidence="3" key="1">
    <citation type="submission" date="2017-02" db="UniProtKB">
        <authorList>
            <consortium name="WormBaseParasite"/>
        </authorList>
    </citation>
    <scope>IDENTIFICATION</scope>
</reference>
<protein>
    <submittedName>
        <fullName evidence="1 3">Uncharacterized protein</fullName>
    </submittedName>
</protein>
<organism evidence="3">
    <name type="scientific">Nippostrongylus brasiliensis</name>
    <name type="common">Rat hookworm</name>
    <dbReference type="NCBI Taxonomy" id="27835"/>
    <lineage>
        <taxon>Eukaryota</taxon>
        <taxon>Metazoa</taxon>
        <taxon>Ecdysozoa</taxon>
        <taxon>Nematoda</taxon>
        <taxon>Chromadorea</taxon>
        <taxon>Rhabditida</taxon>
        <taxon>Rhabditina</taxon>
        <taxon>Rhabditomorpha</taxon>
        <taxon>Strongyloidea</taxon>
        <taxon>Heligmosomidae</taxon>
        <taxon>Nippostrongylus</taxon>
    </lineage>
</organism>
<evidence type="ECO:0000313" key="3">
    <source>
        <dbReference type="WBParaSite" id="NBR_0000692001-mRNA-1"/>
    </source>
</evidence>
<evidence type="ECO:0000313" key="2">
    <source>
        <dbReference type="Proteomes" id="UP000271162"/>
    </source>
</evidence>
<sequence length="70" mass="7996">MLAPRTVPKIHAFQYTRQDGPGTTANGIRREDNYMRQDELILKARGRALSEGGRCRVFSNRIYKLVVVGF</sequence>
<dbReference type="AlphaFoldDB" id="A0A0N4XVR9"/>
<name>A0A0N4XVR9_NIPBR</name>
<evidence type="ECO:0000313" key="1">
    <source>
        <dbReference type="EMBL" id="VDL70510.1"/>
    </source>
</evidence>
<accession>A0A0N4XVR9</accession>
<keyword evidence="2" id="KW-1185">Reference proteome</keyword>
<dbReference type="Proteomes" id="UP000271162">
    <property type="component" value="Unassembled WGS sequence"/>
</dbReference>
<proteinExistence type="predicted"/>
<dbReference type="EMBL" id="UYSL01019842">
    <property type="protein sequence ID" value="VDL70510.1"/>
    <property type="molecule type" value="Genomic_DNA"/>
</dbReference>
<dbReference type="WBParaSite" id="NBR_0000692001-mRNA-1">
    <property type="protein sequence ID" value="NBR_0000692001-mRNA-1"/>
    <property type="gene ID" value="NBR_0000692001"/>
</dbReference>